<feature type="region of interest" description="Disordered" evidence="8">
    <location>
        <begin position="243"/>
        <end position="262"/>
    </location>
</feature>
<dbReference type="GO" id="GO:0046872">
    <property type="term" value="F:metal ion binding"/>
    <property type="evidence" value="ECO:0007669"/>
    <property type="project" value="UniProtKB-KW"/>
</dbReference>
<evidence type="ECO:0000256" key="7">
    <source>
        <dbReference type="ARBA" id="ARBA00025795"/>
    </source>
</evidence>
<comment type="cofactor">
    <cofactor evidence="1">
        <name>heme b</name>
        <dbReference type="ChEBI" id="CHEBI:60344"/>
    </cofactor>
</comment>
<reference evidence="12" key="1">
    <citation type="journal article" date="2017" name="Genome Biol.">
        <title>Comparative genomics reveals high biological diversity and specific adaptations in the industrially and medically important fungal genus Aspergillus.</title>
        <authorList>
            <person name="de Vries R.P."/>
            <person name="Riley R."/>
            <person name="Wiebenga A."/>
            <person name="Aguilar-Osorio G."/>
            <person name="Amillis S."/>
            <person name="Uchima C.A."/>
            <person name="Anderluh G."/>
            <person name="Asadollahi M."/>
            <person name="Askin M."/>
            <person name="Barry K."/>
            <person name="Battaglia E."/>
            <person name="Bayram O."/>
            <person name="Benocci T."/>
            <person name="Braus-Stromeyer S.A."/>
            <person name="Caldana C."/>
            <person name="Canovas D."/>
            <person name="Cerqueira G.C."/>
            <person name="Chen F."/>
            <person name="Chen W."/>
            <person name="Choi C."/>
            <person name="Clum A."/>
            <person name="Dos Santos R.A."/>
            <person name="Damasio A.R."/>
            <person name="Diallinas G."/>
            <person name="Emri T."/>
            <person name="Fekete E."/>
            <person name="Flipphi M."/>
            <person name="Freyberg S."/>
            <person name="Gallo A."/>
            <person name="Gournas C."/>
            <person name="Habgood R."/>
            <person name="Hainaut M."/>
            <person name="Harispe M.L."/>
            <person name="Henrissat B."/>
            <person name="Hilden K.S."/>
            <person name="Hope R."/>
            <person name="Hossain A."/>
            <person name="Karabika E."/>
            <person name="Karaffa L."/>
            <person name="Karanyi Z."/>
            <person name="Krasevec N."/>
            <person name="Kuo A."/>
            <person name="Kusch H."/>
            <person name="LaButti K."/>
            <person name="Lagendijk E.L."/>
            <person name="Lapidus A."/>
            <person name="Levasseur A."/>
            <person name="Lindquist E."/>
            <person name="Lipzen A."/>
            <person name="Logrieco A.F."/>
            <person name="MacCabe A."/>
            <person name="Maekelae M.R."/>
            <person name="Malavazi I."/>
            <person name="Melin P."/>
            <person name="Meyer V."/>
            <person name="Mielnichuk N."/>
            <person name="Miskei M."/>
            <person name="Molnar A.P."/>
            <person name="Mule G."/>
            <person name="Ngan C.Y."/>
            <person name="Orejas M."/>
            <person name="Orosz E."/>
            <person name="Ouedraogo J.P."/>
            <person name="Overkamp K.M."/>
            <person name="Park H.-S."/>
            <person name="Perrone G."/>
            <person name="Piumi F."/>
            <person name="Punt P.J."/>
            <person name="Ram A.F."/>
            <person name="Ramon A."/>
            <person name="Rauscher S."/>
            <person name="Record E."/>
            <person name="Riano-Pachon D.M."/>
            <person name="Robert V."/>
            <person name="Roehrig J."/>
            <person name="Ruller R."/>
            <person name="Salamov A."/>
            <person name="Salih N.S."/>
            <person name="Samson R.A."/>
            <person name="Sandor E."/>
            <person name="Sanguinetti M."/>
            <person name="Schuetze T."/>
            <person name="Sepcic K."/>
            <person name="Shelest E."/>
            <person name="Sherlock G."/>
            <person name="Sophianopoulou V."/>
            <person name="Squina F.M."/>
            <person name="Sun H."/>
            <person name="Susca A."/>
            <person name="Todd R.B."/>
            <person name="Tsang A."/>
            <person name="Unkles S.E."/>
            <person name="van de Wiele N."/>
            <person name="van Rossen-Uffink D."/>
            <person name="Oliveira J.V."/>
            <person name="Vesth T.C."/>
            <person name="Visser J."/>
            <person name="Yu J.-H."/>
            <person name="Zhou M."/>
            <person name="Andersen M.R."/>
            <person name="Archer D.B."/>
            <person name="Baker S.E."/>
            <person name="Benoit I."/>
            <person name="Brakhage A.A."/>
            <person name="Braus G.H."/>
            <person name="Fischer R."/>
            <person name="Frisvad J.C."/>
            <person name="Goldman G.H."/>
            <person name="Houbraken J."/>
            <person name="Oakley B."/>
            <person name="Pocsi I."/>
            <person name="Scazzocchio C."/>
            <person name="Seiboth B."/>
            <person name="vanKuyk P.A."/>
            <person name="Wortman J."/>
            <person name="Dyer P.S."/>
            <person name="Grigoriev I.V."/>
        </authorList>
    </citation>
    <scope>NUCLEOTIDE SEQUENCE [LARGE SCALE GENOMIC DNA]</scope>
    <source>
        <strain evidence="12">DTO 134E9</strain>
    </source>
</reference>
<evidence type="ECO:0000256" key="8">
    <source>
        <dbReference type="SAM" id="MobiDB-lite"/>
    </source>
</evidence>
<evidence type="ECO:0000313" key="12">
    <source>
        <dbReference type="Proteomes" id="UP000184383"/>
    </source>
</evidence>
<keyword evidence="3" id="KW-0349">Heme</keyword>
<evidence type="ECO:0000256" key="9">
    <source>
        <dbReference type="SAM" id="SignalP"/>
    </source>
</evidence>
<comment type="similarity">
    <text evidence="7">Belongs to the chloroperoxidase family.</text>
</comment>
<dbReference type="GO" id="GO:0004601">
    <property type="term" value="F:peroxidase activity"/>
    <property type="evidence" value="ECO:0007669"/>
    <property type="project" value="UniProtKB-KW"/>
</dbReference>
<dbReference type="Pfam" id="PF01328">
    <property type="entry name" value="Peroxidase_2"/>
    <property type="match status" value="1"/>
</dbReference>
<keyword evidence="12" id="KW-1185">Reference proteome</keyword>
<dbReference type="GeneID" id="63745033"/>
<dbReference type="SUPFAM" id="SSF47571">
    <property type="entry name" value="Cloroperoxidase"/>
    <property type="match status" value="1"/>
</dbReference>
<sequence>MKLAILSTLAAFASAGSPYGLGSLAHWTPPGPTDYRSPCPMLNTLSNHEFLPHDGKNITKEQLVQALSSALNFDTELANSMWQMALIANPDPNATHFSLDQLNTHNLLEHDASLSRADAYHGNNWRFDQTVFDETKKYWTAPVLTADMLANSKMARQLSSRATNPNYTFTSSTDSFSVGEVSAPLIIFGDGQSGTANRCMTEYFFEHERFPTSLGWKPSCKPITPKDATKMGEVITNATTLLTGSKPASSNKRRHLHFGHAH</sequence>
<feature type="compositionally biased region" description="Basic residues" evidence="8">
    <location>
        <begin position="251"/>
        <end position="262"/>
    </location>
</feature>
<feature type="chain" id="PRO_5012973627" description="Heme haloperoxidase family profile domain-containing protein" evidence="9">
    <location>
        <begin position="16"/>
        <end position="262"/>
    </location>
</feature>
<evidence type="ECO:0000256" key="5">
    <source>
        <dbReference type="ARBA" id="ARBA00023002"/>
    </source>
</evidence>
<proteinExistence type="inferred from homology"/>
<dbReference type="PANTHER" id="PTHR33577">
    <property type="entry name" value="STERIGMATOCYSTIN BIOSYNTHESIS PEROXIDASE STCC-RELATED"/>
    <property type="match status" value="1"/>
</dbReference>
<dbReference type="InterPro" id="IPR000028">
    <property type="entry name" value="Chloroperoxidase"/>
</dbReference>
<dbReference type="PANTHER" id="PTHR33577:SF7">
    <property type="entry name" value="HEME HALOPEROXIDASE FAMILY PROFILE DOMAIN-CONTAINING PROTEIN"/>
    <property type="match status" value="1"/>
</dbReference>
<dbReference type="RefSeq" id="XP_040694587.1">
    <property type="nucleotide sequence ID" value="XM_040829185.1"/>
</dbReference>
<dbReference type="AlphaFoldDB" id="A0A1L9S180"/>
<keyword evidence="6" id="KW-0408">Iron</keyword>
<dbReference type="Gene3D" id="1.10.489.10">
    <property type="entry name" value="Chloroperoxidase-like"/>
    <property type="match status" value="1"/>
</dbReference>
<dbReference type="PROSITE" id="PS51405">
    <property type="entry name" value="HEME_HALOPEROXIDASE"/>
    <property type="match status" value="1"/>
</dbReference>
<organism evidence="11 12">
    <name type="scientific">Aspergillus wentii DTO 134E9</name>
    <dbReference type="NCBI Taxonomy" id="1073089"/>
    <lineage>
        <taxon>Eukaryota</taxon>
        <taxon>Fungi</taxon>
        <taxon>Dikarya</taxon>
        <taxon>Ascomycota</taxon>
        <taxon>Pezizomycotina</taxon>
        <taxon>Eurotiomycetes</taxon>
        <taxon>Eurotiomycetidae</taxon>
        <taxon>Eurotiales</taxon>
        <taxon>Aspergillaceae</taxon>
        <taxon>Aspergillus</taxon>
        <taxon>Aspergillus subgen. Cremei</taxon>
    </lineage>
</organism>
<evidence type="ECO:0000313" key="11">
    <source>
        <dbReference type="EMBL" id="OJJ40911.1"/>
    </source>
</evidence>
<name>A0A1L9S180_ASPWE</name>
<protein>
    <recommendedName>
        <fullName evidence="10">Heme haloperoxidase family profile domain-containing protein</fullName>
    </recommendedName>
</protein>
<feature type="signal peptide" evidence="9">
    <location>
        <begin position="1"/>
        <end position="15"/>
    </location>
</feature>
<dbReference type="VEuPathDB" id="FungiDB:ASPWEDRAFT_124254"/>
<evidence type="ECO:0000256" key="3">
    <source>
        <dbReference type="ARBA" id="ARBA00022617"/>
    </source>
</evidence>
<accession>A0A1L9S180</accession>
<feature type="domain" description="Heme haloperoxidase family profile" evidence="10">
    <location>
        <begin position="23"/>
        <end position="230"/>
    </location>
</feature>
<evidence type="ECO:0000256" key="2">
    <source>
        <dbReference type="ARBA" id="ARBA00022559"/>
    </source>
</evidence>
<evidence type="ECO:0000256" key="1">
    <source>
        <dbReference type="ARBA" id="ARBA00001970"/>
    </source>
</evidence>
<evidence type="ECO:0000256" key="6">
    <source>
        <dbReference type="ARBA" id="ARBA00023004"/>
    </source>
</evidence>
<gene>
    <name evidence="11" type="ORF">ASPWEDRAFT_124254</name>
</gene>
<evidence type="ECO:0000256" key="4">
    <source>
        <dbReference type="ARBA" id="ARBA00022723"/>
    </source>
</evidence>
<dbReference type="Proteomes" id="UP000184383">
    <property type="component" value="Unassembled WGS sequence"/>
</dbReference>
<dbReference type="OrthoDB" id="407298at2759"/>
<evidence type="ECO:0000259" key="10">
    <source>
        <dbReference type="PROSITE" id="PS51405"/>
    </source>
</evidence>
<dbReference type="InterPro" id="IPR036851">
    <property type="entry name" value="Chloroperoxidase-like_sf"/>
</dbReference>
<keyword evidence="5" id="KW-0560">Oxidoreductase</keyword>
<keyword evidence="4" id="KW-0479">Metal-binding</keyword>
<dbReference type="EMBL" id="KV878209">
    <property type="protein sequence ID" value="OJJ40911.1"/>
    <property type="molecule type" value="Genomic_DNA"/>
</dbReference>
<keyword evidence="2" id="KW-0575">Peroxidase</keyword>
<dbReference type="STRING" id="1073089.A0A1L9S180"/>
<keyword evidence="9" id="KW-0732">Signal</keyword>